<evidence type="ECO:0000259" key="8">
    <source>
        <dbReference type="Pfam" id="PF00056"/>
    </source>
</evidence>
<evidence type="ECO:0000256" key="5">
    <source>
        <dbReference type="PIRSR" id="PIRSR000102-3"/>
    </source>
</evidence>
<keyword evidence="7" id="KW-0472">Membrane</keyword>
<organism evidence="10 11">
    <name type="scientific">Coccomyxa viridis</name>
    <dbReference type="NCBI Taxonomy" id="1274662"/>
    <lineage>
        <taxon>Eukaryota</taxon>
        <taxon>Viridiplantae</taxon>
        <taxon>Chlorophyta</taxon>
        <taxon>core chlorophytes</taxon>
        <taxon>Trebouxiophyceae</taxon>
        <taxon>Trebouxiophyceae incertae sedis</taxon>
        <taxon>Coccomyxaceae</taxon>
        <taxon>Coccomyxa</taxon>
    </lineage>
</organism>
<feature type="domain" description="Lactate/malate dehydrogenase C-terminal" evidence="9">
    <location>
        <begin position="192"/>
        <end position="351"/>
    </location>
</feature>
<dbReference type="InterPro" id="IPR010945">
    <property type="entry name" value="Malate_DH_type2"/>
</dbReference>
<comment type="caution">
    <text evidence="10">The sequence shown here is derived from an EMBL/GenBank/DDBJ whole genome shotgun (WGS) entry which is preliminary data.</text>
</comment>
<evidence type="ECO:0000313" key="10">
    <source>
        <dbReference type="EMBL" id="CAK0746662.1"/>
    </source>
</evidence>
<dbReference type="InterPro" id="IPR015955">
    <property type="entry name" value="Lactate_DH/Glyco_Ohase_4_C"/>
</dbReference>
<dbReference type="AlphaFoldDB" id="A0AAV1HUT8"/>
<feature type="transmembrane region" description="Helical" evidence="7">
    <location>
        <begin position="6"/>
        <end position="30"/>
    </location>
</feature>
<keyword evidence="3 6" id="KW-0560">Oxidoreductase</keyword>
<dbReference type="Gene3D" id="3.40.50.720">
    <property type="entry name" value="NAD(P)-binding Rossmann-like Domain"/>
    <property type="match status" value="1"/>
</dbReference>
<evidence type="ECO:0000256" key="3">
    <source>
        <dbReference type="ARBA" id="ARBA00023002"/>
    </source>
</evidence>
<dbReference type="Gene3D" id="3.90.110.10">
    <property type="entry name" value="Lactate dehydrogenase/glycoside hydrolase, family 4, C-terminal"/>
    <property type="match status" value="1"/>
</dbReference>
<evidence type="ECO:0000256" key="1">
    <source>
        <dbReference type="ARBA" id="ARBA00009613"/>
    </source>
</evidence>
<dbReference type="Proteomes" id="UP001314263">
    <property type="component" value="Unassembled WGS sequence"/>
</dbReference>
<dbReference type="SUPFAM" id="SSF51735">
    <property type="entry name" value="NAD(P)-binding Rossmann-fold domains"/>
    <property type="match status" value="1"/>
</dbReference>
<keyword evidence="7" id="KW-0812">Transmembrane</keyword>
<name>A0AAV1HUT8_9CHLO</name>
<dbReference type="PANTHER" id="PTHR23382">
    <property type="entry name" value="MALATE DEHYDROGENASE"/>
    <property type="match status" value="1"/>
</dbReference>
<keyword evidence="11" id="KW-1185">Reference proteome</keyword>
<feature type="binding site" evidence="5">
    <location>
        <begin position="48"/>
        <end position="54"/>
    </location>
    <ligand>
        <name>NAD(+)</name>
        <dbReference type="ChEBI" id="CHEBI:57540"/>
    </ligand>
</feature>
<proteinExistence type="inferred from homology"/>
<evidence type="ECO:0000256" key="4">
    <source>
        <dbReference type="ARBA" id="ARBA00023027"/>
    </source>
</evidence>
<evidence type="ECO:0000259" key="9">
    <source>
        <dbReference type="Pfam" id="PF02866"/>
    </source>
</evidence>
<feature type="binding site" evidence="5">
    <location>
        <position position="79"/>
    </location>
    <ligand>
        <name>NAD(+)</name>
        <dbReference type="ChEBI" id="CHEBI:57540"/>
    </ligand>
</feature>
<dbReference type="PIRSF" id="PIRSF000102">
    <property type="entry name" value="Lac_mal_DH"/>
    <property type="match status" value="1"/>
</dbReference>
<dbReference type="GO" id="GO:0030060">
    <property type="term" value="F:L-malate dehydrogenase (NAD+) activity"/>
    <property type="evidence" value="ECO:0007669"/>
    <property type="project" value="UniProtKB-EC"/>
</dbReference>
<reference evidence="10 11" key="1">
    <citation type="submission" date="2023-10" db="EMBL/GenBank/DDBJ databases">
        <authorList>
            <person name="Maclean D."/>
            <person name="Macfadyen A."/>
        </authorList>
    </citation>
    <scope>NUCLEOTIDE SEQUENCE [LARGE SCALE GENOMIC DNA]</scope>
</reference>
<dbReference type="InterPro" id="IPR036291">
    <property type="entry name" value="NAD(P)-bd_dom_sf"/>
</dbReference>
<dbReference type="EC" id="1.1.1.37" evidence="2"/>
<keyword evidence="7" id="KW-1133">Transmembrane helix</keyword>
<dbReference type="EMBL" id="CAUYUE010000002">
    <property type="protein sequence ID" value="CAK0746662.1"/>
    <property type="molecule type" value="Genomic_DNA"/>
</dbReference>
<dbReference type="Pfam" id="PF02866">
    <property type="entry name" value="Ldh_1_C"/>
    <property type="match status" value="1"/>
</dbReference>
<dbReference type="NCBIfam" id="NF003916">
    <property type="entry name" value="PRK05442.1"/>
    <property type="match status" value="1"/>
</dbReference>
<accession>A0AAV1HUT8</accession>
<sequence length="358" mass="38588">MDALAIIKYACAVAVGAVSYFSLSSLYTTFGKRKGLTSLRPLRVLITGAAGHIGYALAPLIARGLMCGPEQQVILHMHDREAAAQNLSAVQMELDDLASDLLLSTEIMHDLEEACKDVDIAVLLSGISPKRSHEDFVQESRAMYSLLGRALNDHASENVKVVVVPQPASTNAAVIADSAPRLSAENITILSRLAQNRLTQQVADALNIHASMVSNVIVWGNATSSCVLDILHGSVRGERGFVPLQNCVDEELIQIISQAVRERTASIVQARNLTPALSVAGAICDHFRDWQLGTPEGSWVSMGVASDGSYGVPEGLFFSMPVTCRGGQWHIVRGLAVKEDVRERLQACIEEAQQEQGH</sequence>
<feature type="transmembrane region" description="Helical" evidence="7">
    <location>
        <begin position="42"/>
        <end position="62"/>
    </location>
</feature>
<dbReference type="SUPFAM" id="SSF56327">
    <property type="entry name" value="LDH C-terminal domain-like"/>
    <property type="match status" value="1"/>
</dbReference>
<gene>
    <name evidence="10" type="ORF">CVIRNUC_001709</name>
</gene>
<dbReference type="Pfam" id="PF00056">
    <property type="entry name" value="Ldh_1_N"/>
    <property type="match status" value="1"/>
</dbReference>
<evidence type="ECO:0000313" key="11">
    <source>
        <dbReference type="Proteomes" id="UP001314263"/>
    </source>
</evidence>
<dbReference type="InterPro" id="IPR001557">
    <property type="entry name" value="L-lactate/malate_DH"/>
</dbReference>
<protein>
    <recommendedName>
        <fullName evidence="2">malate dehydrogenase</fullName>
        <ecNumber evidence="2">1.1.1.37</ecNumber>
    </recommendedName>
</protein>
<evidence type="ECO:0000256" key="2">
    <source>
        <dbReference type="ARBA" id="ARBA00012995"/>
    </source>
</evidence>
<evidence type="ECO:0000256" key="6">
    <source>
        <dbReference type="RuleBase" id="RU003369"/>
    </source>
</evidence>
<dbReference type="FunFam" id="3.40.50.720:FF:000010">
    <property type="entry name" value="Malate dehydrogenase"/>
    <property type="match status" value="1"/>
</dbReference>
<feature type="domain" description="Lactate/malate dehydrogenase N-terminal" evidence="8">
    <location>
        <begin position="43"/>
        <end position="186"/>
    </location>
</feature>
<evidence type="ECO:0000256" key="7">
    <source>
        <dbReference type="SAM" id="Phobius"/>
    </source>
</evidence>
<dbReference type="GO" id="GO:0006108">
    <property type="term" value="P:malate metabolic process"/>
    <property type="evidence" value="ECO:0007669"/>
    <property type="project" value="InterPro"/>
</dbReference>
<dbReference type="InterPro" id="IPR022383">
    <property type="entry name" value="Lactate/malate_DH_C"/>
</dbReference>
<keyword evidence="4 5" id="KW-0520">NAD</keyword>
<dbReference type="InterPro" id="IPR001236">
    <property type="entry name" value="Lactate/malate_DH_N"/>
</dbReference>
<comment type="similarity">
    <text evidence="1">Belongs to the LDH/MDH superfamily. MDH type 2 family.</text>
</comment>